<feature type="chain" id="PRO_5015180724" evidence="1">
    <location>
        <begin position="17"/>
        <end position="32"/>
    </location>
</feature>
<feature type="signal peptide" evidence="1">
    <location>
        <begin position="1"/>
        <end position="16"/>
    </location>
</feature>
<sequence>MHFLCFLVLLFQLFEKLPKEKNRCHGKIMCKE</sequence>
<dbReference type="EMBL" id="GGEC01018923">
    <property type="protein sequence ID" value="MBW99406.1"/>
    <property type="molecule type" value="Transcribed_RNA"/>
</dbReference>
<protein>
    <submittedName>
        <fullName evidence="2">Uncharacterized protein</fullName>
    </submittedName>
</protein>
<reference evidence="2" key="1">
    <citation type="submission" date="2018-02" db="EMBL/GenBank/DDBJ databases">
        <title>Rhizophora mucronata_Transcriptome.</title>
        <authorList>
            <person name="Meera S.P."/>
            <person name="Sreeshan A."/>
            <person name="Augustine A."/>
        </authorList>
    </citation>
    <scope>NUCLEOTIDE SEQUENCE</scope>
    <source>
        <tissue evidence="2">Leaf</tissue>
    </source>
</reference>
<accession>A0A2P2K121</accession>
<dbReference type="AlphaFoldDB" id="A0A2P2K121"/>
<name>A0A2P2K121_RHIMU</name>
<keyword evidence="1" id="KW-0732">Signal</keyword>
<organism evidence="2">
    <name type="scientific">Rhizophora mucronata</name>
    <name type="common">Asiatic mangrove</name>
    <dbReference type="NCBI Taxonomy" id="61149"/>
    <lineage>
        <taxon>Eukaryota</taxon>
        <taxon>Viridiplantae</taxon>
        <taxon>Streptophyta</taxon>
        <taxon>Embryophyta</taxon>
        <taxon>Tracheophyta</taxon>
        <taxon>Spermatophyta</taxon>
        <taxon>Magnoliopsida</taxon>
        <taxon>eudicotyledons</taxon>
        <taxon>Gunneridae</taxon>
        <taxon>Pentapetalae</taxon>
        <taxon>rosids</taxon>
        <taxon>fabids</taxon>
        <taxon>Malpighiales</taxon>
        <taxon>Rhizophoraceae</taxon>
        <taxon>Rhizophora</taxon>
    </lineage>
</organism>
<evidence type="ECO:0000256" key="1">
    <source>
        <dbReference type="SAM" id="SignalP"/>
    </source>
</evidence>
<proteinExistence type="predicted"/>
<evidence type="ECO:0000313" key="2">
    <source>
        <dbReference type="EMBL" id="MBW99406.1"/>
    </source>
</evidence>